<dbReference type="KEGG" id="dre:792176"/>
<dbReference type="GO" id="GO:0008270">
    <property type="term" value="F:zinc ion binding"/>
    <property type="evidence" value="ECO:0007669"/>
    <property type="project" value="UniProtKB-UniRule"/>
</dbReference>
<evidence type="ECO:0000256" key="9">
    <source>
        <dbReference type="PROSITE-ProRule" id="PRU01211"/>
    </source>
</evidence>
<reference evidence="14" key="8">
    <citation type="journal article" date="2016" name="BMC Genomics">
        <title>Gene evolution and gene expression after whole genome duplication in fish: the PhyloFish database.</title>
        <authorList>
            <person name="Pasquier J."/>
            <person name="Cabau C."/>
            <person name="Nguyen T."/>
            <person name="Jouanno E."/>
            <person name="Severac D."/>
            <person name="Braasch I."/>
            <person name="Journot L."/>
            <person name="Pontarotti P."/>
            <person name="Klopp C."/>
            <person name="Postlethwait J.H."/>
            <person name="Guiguen Y."/>
            <person name="Bobe J."/>
        </authorList>
    </citation>
    <scope>NUCLEOTIDE SEQUENCE</scope>
    <source>
        <strain evidence="14">Singapore</strain>
    </source>
</reference>
<feature type="chain" id="PRO_5035034785" description="Metalloendopeptidase" evidence="10 14">
    <location>
        <begin position="20"/>
        <end position="271"/>
    </location>
</feature>
<protein>
    <recommendedName>
        <fullName evidence="10">Metalloendopeptidase</fullName>
        <ecNumber evidence="10">3.4.24.-</ecNumber>
    </recommendedName>
</protein>
<evidence type="ECO:0000313" key="14">
    <source>
        <dbReference type="RefSeq" id="NP_001091658.1"/>
    </source>
</evidence>
<dbReference type="AlphaFoldDB" id="A4VCG4"/>
<dbReference type="FunFam" id="3.40.390.10:FF:000040">
    <property type="entry name" value="Metalloendopeptidase"/>
    <property type="match status" value="1"/>
</dbReference>
<keyword evidence="1 9" id="KW-0645">Protease</keyword>
<feature type="signal peptide" evidence="10">
    <location>
        <begin position="1"/>
        <end position="19"/>
    </location>
</feature>
<feature type="binding site" evidence="9">
    <location>
        <position position="173"/>
    </location>
    <ligand>
        <name>Zn(2+)</name>
        <dbReference type="ChEBI" id="CHEBI:29105"/>
        <note>catalytic</note>
    </ligand>
</feature>
<dbReference type="OrthoDB" id="291007at2759"/>
<reference evidence="14" key="6">
    <citation type="journal article" date="2008" name="FEBS J.">
        <title>Purification and characterization of zebrafish hatching enzyme - an evolutionary aspect of the mechanism of egg envelope digestion.</title>
        <authorList>
            <person name="Sano K."/>
            <person name="Inohaya K."/>
            <person name="Kawaguchi M."/>
            <person name="Yoshizaki N."/>
            <person name="Iuchi I."/>
            <person name="Yasumasu S."/>
        </authorList>
    </citation>
    <scope>NUCLEOTIDE SEQUENCE</scope>
    <source>
        <strain evidence="14">Singapore</strain>
    </source>
</reference>
<feature type="domain" description="Peptidase M12A" evidence="11">
    <location>
        <begin position="65"/>
        <end position="264"/>
    </location>
</feature>
<gene>
    <name evidence="14 15" type="primary">he1.3</name>
    <name evidence="14" type="synonym">h-2</name>
    <name evidence="14" type="synonym">hce2</name>
    <name evidence="12 14" type="synonym">he2</name>
    <name evidence="14" type="synonym">si:ch211-246m6.9</name>
    <name evidence="14" type="synonym">wu:fb77c08</name>
</gene>
<keyword evidence="13" id="KW-1185">Reference proteome</keyword>
<dbReference type="GO" id="GO:0006508">
    <property type="term" value="P:proteolysis"/>
    <property type="evidence" value="ECO:0007669"/>
    <property type="project" value="UniProtKB-KW"/>
</dbReference>
<dbReference type="RefSeq" id="NP_001091658.1">
    <property type="nucleotide sequence ID" value="NM_001098188.1"/>
</dbReference>
<keyword evidence="4 9" id="KW-0378">Hydrolase</keyword>
<dbReference type="PRINTS" id="PR00480">
    <property type="entry name" value="ASTACIN"/>
</dbReference>
<evidence type="ECO:0000256" key="5">
    <source>
        <dbReference type="ARBA" id="ARBA00022833"/>
    </source>
</evidence>
<evidence type="ECO:0000256" key="2">
    <source>
        <dbReference type="ARBA" id="ARBA00022723"/>
    </source>
</evidence>
<reference evidence="14" key="3">
    <citation type="journal article" date="2005" name="Genome Res.">
        <title>The zebrafish gene map defines ancestral vertebrate chromosomes.</title>
        <authorList>
            <person name="Woods I.G."/>
            <person name="Wilson C."/>
            <person name="Friedlander B."/>
            <person name="Chang P."/>
            <person name="Reyes D.K."/>
            <person name="Nix R."/>
            <person name="Kelly P.D."/>
            <person name="Chu F."/>
            <person name="Postlethwait J.H."/>
            <person name="Talbot W.S."/>
        </authorList>
    </citation>
    <scope>NUCLEOTIDE SEQUENCE</scope>
    <source>
        <strain evidence="14">Singapore</strain>
    </source>
</reference>
<dbReference type="CTD" id="792176"/>
<reference evidence="14" key="1">
    <citation type="journal article" date="1997" name="Dev. Growth Differ.">
        <title>Species-dependent migration of fish hatching gland cells that express astacin-like proteases in common.</title>
        <authorList>
            <person name="Inohaya K."/>
            <person name="Yasumasu S."/>
            <person name="Araki K."/>
            <person name="Naruse K."/>
            <person name="Yamazaki K."/>
            <person name="Yasumasu I."/>
            <person name="Iuchi I."/>
            <person name="Yamagami K."/>
        </authorList>
    </citation>
    <scope>NUCLEOTIDE SEQUENCE</scope>
    <source>
        <strain evidence="14">Singapore</strain>
    </source>
</reference>
<dbReference type="SMART" id="SM00235">
    <property type="entry name" value="ZnMc"/>
    <property type="match status" value="1"/>
</dbReference>
<dbReference type="InterPro" id="IPR006026">
    <property type="entry name" value="Peptidase_Metallo"/>
</dbReference>
<comment type="caution">
    <text evidence="9">Lacks conserved residue(s) required for the propagation of feature annotation.</text>
</comment>
<evidence type="ECO:0000256" key="7">
    <source>
        <dbReference type="ARBA" id="ARBA00023145"/>
    </source>
</evidence>
<proteinExistence type="evidence at transcript level"/>
<dbReference type="EMBL" id="BC139601">
    <property type="protein sequence ID" value="AAI39602.1"/>
    <property type="molecule type" value="mRNA"/>
</dbReference>
<comment type="cofactor">
    <cofactor evidence="9 10">
        <name>Zn(2+)</name>
        <dbReference type="ChEBI" id="CHEBI:29105"/>
    </cofactor>
    <text evidence="9 10">Binds 1 zinc ion per subunit.</text>
</comment>
<dbReference type="MEROPS" id="M12.007"/>
<evidence type="ECO:0000313" key="15">
    <source>
        <dbReference type="ZFIN" id="ZDB-GENE-040518-1"/>
    </source>
</evidence>
<feature type="binding site" evidence="9">
    <location>
        <position position="167"/>
    </location>
    <ligand>
        <name>Zn(2+)</name>
        <dbReference type="ChEBI" id="CHEBI:29105"/>
        <note>catalytic</note>
    </ligand>
</feature>
<feature type="binding site" evidence="9">
    <location>
        <position position="163"/>
    </location>
    <ligand>
        <name>Zn(2+)</name>
        <dbReference type="ChEBI" id="CHEBI:29105"/>
        <note>catalytic</note>
    </ligand>
</feature>
<feature type="active site" evidence="9">
    <location>
        <position position="164"/>
    </location>
</feature>
<reference evidence="14" key="4">
    <citation type="journal article" date="2007" name="Gene">
        <title>Analysis of the exon-intron structures of fish, amphibian, bird and mammalian hatching enzyme genes, with special reference to the intron loss evolution of hatching enzyme genes in Teleostei.</title>
        <authorList>
            <person name="Kawaguchi M."/>
            <person name="Yasumasu S."/>
            <person name="Hiroi J."/>
            <person name="Naruse K."/>
            <person name="Suzuki T."/>
            <person name="Iuchi I."/>
        </authorList>
    </citation>
    <scope>NUCLEOTIDE SEQUENCE</scope>
    <source>
        <strain evidence="14">Singapore</strain>
    </source>
</reference>
<reference evidence="14" key="11">
    <citation type="journal article" date="2022" name="Comp. Biochem. Physiol. B, Biochem. Mol. Biol.">
        <title>Choriolytic and non-choriolytic proteases during hatching of Atlantic Salmon embryos.</title>
        <authorList>
            <person name="Miftari M.H."/>
            <person name="Bjune J.I."/>
            <person name="Rong C.J."/>
            <person name="Nilsen F."/>
            <person name="Walther B.T."/>
        </authorList>
    </citation>
    <scope>NUCLEOTIDE SEQUENCE</scope>
    <source>
        <strain evidence="14">Singapore</strain>
    </source>
</reference>
<evidence type="ECO:0000256" key="6">
    <source>
        <dbReference type="ARBA" id="ARBA00023049"/>
    </source>
</evidence>
<dbReference type="InterPro" id="IPR024079">
    <property type="entry name" value="MetalloPept_cat_dom_sf"/>
</dbReference>
<keyword evidence="6 9" id="KW-0482">Metalloprotease</keyword>
<dbReference type="Proteomes" id="UP000000437">
    <property type="component" value="Chromosome 22"/>
</dbReference>
<name>A4VCG4_DANRE</name>
<evidence type="ECO:0000256" key="3">
    <source>
        <dbReference type="ARBA" id="ARBA00022729"/>
    </source>
</evidence>
<keyword evidence="2 9" id="KW-0479">Metal-binding</keyword>
<reference evidence="14" key="12">
    <citation type="submission" date="2025-04" db="UniProtKB">
        <authorList>
            <consortium name="RefSeq"/>
        </authorList>
    </citation>
    <scope>IDENTIFICATION</scope>
    <source>
        <strain evidence="14">Singapore</strain>
    </source>
</reference>
<keyword evidence="3 10" id="KW-0732">Signal</keyword>
<dbReference type="GO" id="GO:0004222">
    <property type="term" value="F:metalloendopeptidase activity"/>
    <property type="evidence" value="ECO:0000318"/>
    <property type="project" value="GO_Central"/>
</dbReference>
<dbReference type="InterPro" id="IPR001506">
    <property type="entry name" value="Peptidase_M12A"/>
</dbReference>
<organism evidence="12">
    <name type="scientific">Danio rerio</name>
    <name type="common">Zebrafish</name>
    <name type="synonym">Brachydanio rerio</name>
    <dbReference type="NCBI Taxonomy" id="7955"/>
    <lineage>
        <taxon>Eukaryota</taxon>
        <taxon>Metazoa</taxon>
        <taxon>Chordata</taxon>
        <taxon>Craniata</taxon>
        <taxon>Vertebrata</taxon>
        <taxon>Euteleostomi</taxon>
        <taxon>Actinopterygii</taxon>
        <taxon>Neopterygii</taxon>
        <taxon>Teleostei</taxon>
        <taxon>Ostariophysi</taxon>
        <taxon>Cypriniformes</taxon>
        <taxon>Danionidae</taxon>
        <taxon>Danioninae</taxon>
        <taxon>Danio</taxon>
    </lineage>
</organism>
<evidence type="ECO:0000256" key="4">
    <source>
        <dbReference type="ARBA" id="ARBA00022801"/>
    </source>
</evidence>
<dbReference type="GO" id="GO:0005615">
    <property type="term" value="C:extracellular space"/>
    <property type="evidence" value="ECO:0000318"/>
    <property type="project" value="GO_Central"/>
</dbReference>
<dbReference type="EC" id="3.4.24.-" evidence="10"/>
<reference evidence="14" key="10">
    <citation type="journal article" date="2020" name="Biochem. Biophys. Res. Commun.">
        <title>Hatching gland development and hatching in zebrafish embryos: A role for zinc and its transporters Zip10 and Znt1a.</title>
        <authorList>
            <person name="Muraina I.A."/>
            <person name="Maret W."/>
            <person name="Bury N.R."/>
            <person name="Hogstrand C."/>
        </authorList>
    </citation>
    <scope>NUCLEOTIDE SEQUENCE</scope>
    <source>
        <strain evidence="14">Singapore</strain>
    </source>
</reference>
<dbReference type="AGR" id="ZFIN:ZDB-GENE-040518-1"/>
<dbReference type="EMBL" id="BC162606">
    <property type="protein sequence ID" value="AAI62606.1"/>
    <property type="molecule type" value="mRNA"/>
</dbReference>
<keyword evidence="8" id="KW-1015">Disulfide bond</keyword>
<reference evidence="14" key="9">
    <citation type="journal article" date="2016" name="Nature">
        <title>The seahorse genome and the evolution of its specialized morphology.</title>
        <authorList>
            <person name="Lin Q."/>
            <person name="Fan S."/>
            <person name="Zhang Y."/>
            <person name="Xu M."/>
            <person name="Zhang H."/>
            <person name="Yang Y."/>
            <person name="Lee A.P."/>
            <person name="Woltering J.M."/>
            <person name="Ravi V."/>
            <person name="Gunter H.M."/>
            <person name="Luo W."/>
            <person name="Gao Z."/>
            <person name="Lim Z.W."/>
            <person name="Qin G."/>
            <person name="Schneider R.F."/>
            <person name="Wang X."/>
            <person name="Xiong P."/>
            <person name="Li G."/>
            <person name="Wang K."/>
            <person name="Min J."/>
            <person name="Zhang C."/>
            <person name="Qiu Y."/>
            <person name="Bai J."/>
            <person name="He W."/>
            <person name="Bian C."/>
            <person name="Zhang X."/>
            <person name="Shan D."/>
            <person name="Qu H."/>
            <person name="Sun Y."/>
            <person name="Gao Q."/>
            <person name="Huang L."/>
            <person name="Shi Q."/>
            <person name="Meyer A."/>
            <person name="Venkatesh B."/>
        </authorList>
    </citation>
    <scope>NUCLEOTIDE SEQUENCE</scope>
    <source>
        <strain evidence="14">Singapore</strain>
    </source>
</reference>
<evidence type="ECO:0000256" key="1">
    <source>
        <dbReference type="ARBA" id="ARBA00022670"/>
    </source>
</evidence>
<sequence>MDPKISLSIQLLLVGISLAAPVGEYDNSNGIETPQNVDITTLLETNKGSSRRLIEGDMLYPQTRNALVCGNNNCFWKKNSSNFVEVPYIVSSEYSATEISVIQKAMSGIHNKTCIRFVPRISQTDYISIENQDGCFAFIGKNGGKQLVSLRKKGCVYHSIVQHELNHALGFYHEHVRSDRDSYITIHWEYIATNEIRNFMKKNTNSQNTTYDYGSIMHYGKTAFTTVKGKETMTPYPDETVPIGKAKEMSDIDILRINMMYSCNISDDLKI</sequence>
<dbReference type="PROSITE" id="PS51864">
    <property type="entry name" value="ASTACIN"/>
    <property type="match status" value="1"/>
</dbReference>
<dbReference type="ZFIN" id="ZDB-GENE-040518-1">
    <property type="gene designation" value="he1.3"/>
</dbReference>
<evidence type="ECO:0000313" key="13">
    <source>
        <dbReference type="Proteomes" id="UP000000437"/>
    </source>
</evidence>
<dbReference type="PANTHER" id="PTHR10127:SF839">
    <property type="entry name" value="HATCHING ENZYME 1.2-RELATED"/>
    <property type="match status" value="1"/>
</dbReference>
<dbReference type="Pfam" id="PF01400">
    <property type="entry name" value="Astacin"/>
    <property type="match status" value="1"/>
</dbReference>
<dbReference type="Gene3D" id="3.40.390.10">
    <property type="entry name" value="Collagenase (Catalytic Domain)"/>
    <property type="match status" value="1"/>
</dbReference>
<accession>A4VCG4</accession>
<dbReference type="SMR" id="A4VCG4"/>
<evidence type="ECO:0000256" key="8">
    <source>
        <dbReference type="ARBA" id="ARBA00023157"/>
    </source>
</evidence>
<dbReference type="PANTHER" id="PTHR10127">
    <property type="entry name" value="DISCOIDIN, CUB, EGF, LAMININ , AND ZINC METALLOPROTEASE DOMAIN CONTAINING"/>
    <property type="match status" value="1"/>
</dbReference>
<dbReference type="SUPFAM" id="SSF55486">
    <property type="entry name" value="Metalloproteases ('zincins'), catalytic domain"/>
    <property type="match status" value="1"/>
</dbReference>
<reference evidence="13" key="7">
    <citation type="journal article" date="2013" name="Nature">
        <title>The zebrafish reference genome sequence and its relationship to the human genome.</title>
        <authorList>
            <consortium name="Genome Reference Consortium Zebrafish"/>
            <person name="Howe K."/>
            <person name="Clark M.D."/>
            <person name="Torroja C.F."/>
            <person name="Torrance J."/>
            <person name="Berthelot C."/>
            <person name="Muffato M."/>
            <person name="Collins J.E."/>
            <person name="Humphray S."/>
            <person name="McLaren K."/>
            <person name="Matthews L."/>
            <person name="McLaren S."/>
            <person name="Sealy I."/>
            <person name="Caccamo M."/>
            <person name="Churcher C."/>
            <person name="Scott C."/>
            <person name="Barrett J.C."/>
            <person name="Koch R."/>
            <person name="Rauch G.J."/>
            <person name="White S."/>
            <person name="Chow W."/>
            <person name="Kilian B."/>
            <person name="Quintais L.T."/>
            <person name="Guerra-Assuncao J.A."/>
            <person name="Zhou Y."/>
            <person name="Gu Y."/>
            <person name="Yen J."/>
            <person name="Vogel J.H."/>
            <person name="Eyre T."/>
            <person name="Redmond S."/>
            <person name="Banerjee R."/>
            <person name="Chi J."/>
            <person name="Fu B."/>
            <person name="Langley E."/>
            <person name="Maguire S.F."/>
            <person name="Laird G.K."/>
            <person name="Lloyd D."/>
            <person name="Kenyon E."/>
            <person name="Donaldson S."/>
            <person name="Sehra H."/>
            <person name="Almeida-King J."/>
            <person name="Loveland J."/>
            <person name="Trevanion S."/>
            <person name="Jones M."/>
            <person name="Quail M."/>
            <person name="Willey D."/>
            <person name="Hunt A."/>
            <person name="Burton J."/>
            <person name="Sims S."/>
            <person name="McLay K."/>
            <person name="Plumb B."/>
            <person name="Davis J."/>
            <person name="Clee C."/>
            <person name="Oliver K."/>
            <person name="Clark R."/>
            <person name="Riddle C."/>
            <person name="Elliot D."/>
            <person name="Eliott D."/>
            <person name="Threadgold G."/>
            <person name="Harden G."/>
            <person name="Ware D."/>
            <person name="Begum S."/>
            <person name="Mortimore B."/>
            <person name="Mortimer B."/>
            <person name="Kerry G."/>
            <person name="Heath P."/>
            <person name="Phillimore B."/>
            <person name="Tracey A."/>
            <person name="Corby N."/>
            <person name="Dunn M."/>
            <person name="Johnson C."/>
            <person name="Wood J."/>
            <person name="Clark S."/>
            <person name="Pelan S."/>
            <person name="Griffiths G."/>
            <person name="Smith M."/>
            <person name="Glithero R."/>
            <person name="Howden P."/>
            <person name="Barker N."/>
            <person name="Lloyd C."/>
            <person name="Stevens C."/>
            <person name="Harley J."/>
            <person name="Holt K."/>
            <person name="Panagiotidis G."/>
            <person name="Lovell J."/>
            <person name="Beasley H."/>
            <person name="Henderson C."/>
            <person name="Gordon D."/>
            <person name="Auger K."/>
            <person name="Wright D."/>
            <person name="Collins J."/>
            <person name="Raisen C."/>
            <person name="Dyer L."/>
            <person name="Leung K."/>
            <person name="Robertson L."/>
            <person name="Ambridge K."/>
            <person name="Leongamornlert D."/>
            <person name="McGuire S."/>
            <person name="Gilderthorp R."/>
            <person name="Griffiths C."/>
            <person name="Manthravadi D."/>
            <person name="Nichol S."/>
            <person name="Barker G."/>
            <person name="Whitehead S."/>
            <person name="Kay M."/>
            <person name="Brown J."/>
            <person name="Murnane C."/>
            <person name="Gray E."/>
            <person name="Humphries M."/>
            <person name="Sycamore N."/>
            <person name="Barker D."/>
            <person name="Saunders D."/>
            <person name="Wallis J."/>
            <person name="Babbage A."/>
            <person name="Hammond S."/>
            <person name="Mashreghi-Mohammadi M."/>
            <person name="Barr L."/>
            <person name="Martin S."/>
            <person name="Wray P."/>
            <person name="Ellington A."/>
            <person name="Matthews N."/>
            <person name="Ellwood M."/>
            <person name="Woodmansey R."/>
            <person name="Clark G."/>
            <person name="Cooper J."/>
            <person name="Cooper J."/>
            <person name="Tromans A."/>
            <person name="Grafham D."/>
            <person name="Skuce C."/>
            <person name="Pandian R."/>
            <person name="Andrews R."/>
            <person name="Harrison E."/>
            <person name="Kimberley A."/>
            <person name="Garnett J."/>
            <person name="Fosker N."/>
            <person name="Hall R."/>
            <person name="Garner P."/>
            <person name="Kelly D."/>
            <person name="Bird C."/>
            <person name="Palmer S."/>
            <person name="Gehring I."/>
            <person name="Berger A."/>
            <person name="Dooley C.M."/>
            <person name="Ersan-Urun Z."/>
            <person name="Eser C."/>
            <person name="Geiger H."/>
            <person name="Geisler M."/>
            <person name="Karotki L."/>
            <person name="Kirn A."/>
            <person name="Konantz J."/>
            <person name="Konantz M."/>
            <person name="Oberlander M."/>
            <person name="Rudolph-Geiger S."/>
            <person name="Teucke M."/>
            <person name="Lanz C."/>
            <person name="Raddatz G."/>
            <person name="Osoegawa K."/>
            <person name="Zhu B."/>
            <person name="Rapp A."/>
            <person name="Widaa S."/>
            <person name="Langford C."/>
            <person name="Yang F."/>
            <person name="Schuster S.C."/>
            <person name="Carter N.P."/>
            <person name="Harrow J."/>
            <person name="Ning Z."/>
            <person name="Herrero J."/>
            <person name="Searle S.M."/>
            <person name="Enright A."/>
            <person name="Geisler R."/>
            <person name="Plasterk R.H."/>
            <person name="Lee C."/>
            <person name="Westerfield M."/>
            <person name="de Jong P.J."/>
            <person name="Zon L.I."/>
            <person name="Postlethwait J.H."/>
            <person name="Nusslein-Volhard C."/>
            <person name="Hubbard T.J."/>
            <person name="Roest Crollius H."/>
            <person name="Rogers J."/>
            <person name="Stemple D.L."/>
        </authorList>
    </citation>
    <scope>NUCLEOTIDE SEQUENCE [LARGE SCALE GENOMIC DNA]</scope>
</reference>
<evidence type="ECO:0000256" key="10">
    <source>
        <dbReference type="RuleBase" id="RU361183"/>
    </source>
</evidence>
<evidence type="ECO:0000313" key="12">
    <source>
        <dbReference type="EMBL" id="AAI39602.1"/>
    </source>
</evidence>
<reference evidence="14" key="2">
    <citation type="journal article" date="2004" name="Genome Res.">
        <title>Expression profiling and comparative genomics identify a conserved regulatory region controlling midline expression in the zebrafish embryo.</title>
        <authorList>
            <person name="Dickmeis T."/>
            <person name="Plessy C."/>
            <person name="Rastegar S."/>
            <person name="Aanstad P."/>
            <person name="Herwig R."/>
            <person name="Chalmel F."/>
            <person name="Fischer N."/>
            <person name="Strahle U."/>
        </authorList>
    </citation>
    <scope>NUCLEOTIDE SEQUENCE</scope>
    <source>
        <strain evidence="14">Singapore</strain>
    </source>
</reference>
<keyword evidence="5 9" id="KW-0862">Zinc</keyword>
<evidence type="ECO:0000259" key="11">
    <source>
        <dbReference type="PROSITE" id="PS51864"/>
    </source>
</evidence>
<keyword evidence="7" id="KW-0865">Zymogen</keyword>
<dbReference type="GeneID" id="792176"/>
<reference evidence="12" key="5">
    <citation type="submission" date="2007-04" db="EMBL/GenBank/DDBJ databases">
        <authorList>
            <consortium name="NIH - Zebrafish Gene Collection (ZGC) project"/>
        </authorList>
    </citation>
    <scope>NUCLEOTIDE SEQUENCE [LARGE SCALE MRNA]</scope>
    <source>
        <strain evidence="12">Singapore local strain</strain>
        <tissue evidence="12">Embryo</tissue>
    </source>
</reference>